<dbReference type="EMBL" id="JADIMM010000008">
    <property type="protein sequence ID" value="MBO8456667.1"/>
    <property type="molecule type" value="Genomic_DNA"/>
</dbReference>
<dbReference type="Proteomes" id="UP000823638">
    <property type="component" value="Unassembled WGS sequence"/>
</dbReference>
<accession>A0A9D9HMN6</accession>
<comment type="caution">
    <text evidence="1">The sequence shown here is derived from an EMBL/GenBank/DDBJ whole genome shotgun (WGS) entry which is preliminary data.</text>
</comment>
<sequence length="160" mass="17991">MRRIVFILFLSLGGILFAEGIPLSFGGNLGADMSTPMGYAFNMGFHGDYEFLPDLKVGIQQEFSFASSFFNSNTSAYAKWYTPFDFSFPGFYIIPFIKGNIGVSYLKYKEMYTTAFLIGAEAGIKLDFESVKGLYVEPYFKFGYPYFWGFGVAAGYSLDK</sequence>
<organism evidence="1 2">
    <name type="scientific">Candidatus Gallitreponema excrementavium</name>
    <dbReference type="NCBI Taxonomy" id="2840840"/>
    <lineage>
        <taxon>Bacteria</taxon>
        <taxon>Pseudomonadati</taxon>
        <taxon>Spirochaetota</taxon>
        <taxon>Spirochaetia</taxon>
        <taxon>Spirochaetales</taxon>
        <taxon>Candidatus Gallitreponema</taxon>
    </lineage>
</organism>
<proteinExistence type="predicted"/>
<evidence type="ECO:0000313" key="2">
    <source>
        <dbReference type="Proteomes" id="UP000823638"/>
    </source>
</evidence>
<name>A0A9D9HMN6_9SPIR</name>
<reference evidence="1" key="1">
    <citation type="submission" date="2020-10" db="EMBL/GenBank/DDBJ databases">
        <authorList>
            <person name="Gilroy R."/>
        </authorList>
    </citation>
    <scope>NUCLEOTIDE SEQUENCE</scope>
    <source>
        <strain evidence="1">10532</strain>
    </source>
</reference>
<evidence type="ECO:0000313" key="1">
    <source>
        <dbReference type="EMBL" id="MBO8456667.1"/>
    </source>
</evidence>
<protein>
    <recommendedName>
        <fullName evidence="3">Outer membrane protein beta-barrel domain-containing protein</fullName>
    </recommendedName>
</protein>
<gene>
    <name evidence="1" type="ORF">IAA81_00375</name>
</gene>
<evidence type="ECO:0008006" key="3">
    <source>
        <dbReference type="Google" id="ProtNLM"/>
    </source>
</evidence>
<reference evidence="1" key="2">
    <citation type="journal article" date="2021" name="PeerJ">
        <title>Extensive microbial diversity within the chicken gut microbiome revealed by metagenomics and culture.</title>
        <authorList>
            <person name="Gilroy R."/>
            <person name="Ravi A."/>
            <person name="Getino M."/>
            <person name="Pursley I."/>
            <person name="Horton D.L."/>
            <person name="Alikhan N.F."/>
            <person name="Baker D."/>
            <person name="Gharbi K."/>
            <person name="Hall N."/>
            <person name="Watson M."/>
            <person name="Adriaenssens E.M."/>
            <person name="Foster-Nyarko E."/>
            <person name="Jarju S."/>
            <person name="Secka A."/>
            <person name="Antonio M."/>
            <person name="Oren A."/>
            <person name="Chaudhuri R.R."/>
            <person name="La Ragione R."/>
            <person name="Hildebrand F."/>
            <person name="Pallen M.J."/>
        </authorList>
    </citation>
    <scope>NUCLEOTIDE SEQUENCE</scope>
    <source>
        <strain evidence="1">10532</strain>
    </source>
</reference>
<dbReference type="AlphaFoldDB" id="A0A9D9HMN6"/>